<feature type="transmembrane region" description="Helical" evidence="5">
    <location>
        <begin position="424"/>
        <end position="448"/>
    </location>
</feature>
<evidence type="ECO:0000259" key="6">
    <source>
        <dbReference type="PROSITE" id="PS50850"/>
    </source>
</evidence>
<keyword evidence="3 5" id="KW-1133">Transmembrane helix</keyword>
<feature type="transmembrane region" description="Helical" evidence="5">
    <location>
        <begin position="331"/>
        <end position="354"/>
    </location>
</feature>
<keyword evidence="4 5" id="KW-0472">Membrane</keyword>
<proteinExistence type="predicted"/>
<reference evidence="7" key="1">
    <citation type="journal article" date="2020" name="Stud. Mycol.">
        <title>101 Dothideomycetes genomes: a test case for predicting lifestyles and emergence of pathogens.</title>
        <authorList>
            <person name="Haridas S."/>
            <person name="Albert R."/>
            <person name="Binder M."/>
            <person name="Bloem J."/>
            <person name="Labutti K."/>
            <person name="Salamov A."/>
            <person name="Andreopoulos B."/>
            <person name="Baker S."/>
            <person name="Barry K."/>
            <person name="Bills G."/>
            <person name="Bluhm B."/>
            <person name="Cannon C."/>
            <person name="Castanera R."/>
            <person name="Culley D."/>
            <person name="Daum C."/>
            <person name="Ezra D."/>
            <person name="Gonzalez J."/>
            <person name="Henrissat B."/>
            <person name="Kuo A."/>
            <person name="Liang C."/>
            <person name="Lipzen A."/>
            <person name="Lutzoni F."/>
            <person name="Magnuson J."/>
            <person name="Mondo S."/>
            <person name="Nolan M."/>
            <person name="Ohm R."/>
            <person name="Pangilinan J."/>
            <person name="Park H.-J."/>
            <person name="Ramirez L."/>
            <person name="Alfaro M."/>
            <person name="Sun H."/>
            <person name="Tritt A."/>
            <person name="Yoshinaga Y."/>
            <person name="Zwiers L.-H."/>
            <person name="Turgeon B."/>
            <person name="Goodwin S."/>
            <person name="Spatafora J."/>
            <person name="Crous P."/>
            <person name="Grigoriev I."/>
        </authorList>
    </citation>
    <scope>NUCLEOTIDE SEQUENCE</scope>
    <source>
        <strain evidence="7">CBS 113389</strain>
    </source>
</reference>
<dbReference type="Gene3D" id="1.20.1250.20">
    <property type="entry name" value="MFS general substrate transporter like domains"/>
    <property type="match status" value="2"/>
</dbReference>
<feature type="domain" description="Major facilitator superfamily (MFS) profile" evidence="6">
    <location>
        <begin position="67"/>
        <end position="554"/>
    </location>
</feature>
<keyword evidence="8" id="KW-1185">Reference proteome</keyword>
<dbReference type="InterPro" id="IPR011701">
    <property type="entry name" value="MFS"/>
</dbReference>
<dbReference type="SUPFAM" id="SSF103473">
    <property type="entry name" value="MFS general substrate transporter"/>
    <property type="match status" value="1"/>
</dbReference>
<dbReference type="OrthoDB" id="6770063at2759"/>
<keyword evidence="2 5" id="KW-0812">Transmembrane</keyword>
<dbReference type="InterPro" id="IPR020846">
    <property type="entry name" value="MFS_dom"/>
</dbReference>
<evidence type="ECO:0000313" key="8">
    <source>
        <dbReference type="Proteomes" id="UP000799767"/>
    </source>
</evidence>
<dbReference type="PANTHER" id="PTHR23501">
    <property type="entry name" value="MAJOR FACILITATOR SUPERFAMILY"/>
    <property type="match status" value="1"/>
</dbReference>
<evidence type="ECO:0000256" key="4">
    <source>
        <dbReference type="ARBA" id="ARBA00023136"/>
    </source>
</evidence>
<protein>
    <submittedName>
        <fullName evidence="7">Putative major facilitator superfamily transporter</fullName>
    </submittedName>
</protein>
<evidence type="ECO:0000256" key="2">
    <source>
        <dbReference type="ARBA" id="ARBA00022692"/>
    </source>
</evidence>
<feature type="transmembrane region" description="Helical" evidence="5">
    <location>
        <begin position="366"/>
        <end position="387"/>
    </location>
</feature>
<dbReference type="PANTHER" id="PTHR23501:SF33">
    <property type="entry name" value="MAJOR FACILITATOR SUPERFAMILY (MFS) PROFILE DOMAIN-CONTAINING PROTEIN"/>
    <property type="match status" value="1"/>
</dbReference>
<organism evidence="7 8">
    <name type="scientific">Neohortaea acidophila</name>
    <dbReference type="NCBI Taxonomy" id="245834"/>
    <lineage>
        <taxon>Eukaryota</taxon>
        <taxon>Fungi</taxon>
        <taxon>Dikarya</taxon>
        <taxon>Ascomycota</taxon>
        <taxon>Pezizomycotina</taxon>
        <taxon>Dothideomycetes</taxon>
        <taxon>Dothideomycetidae</taxon>
        <taxon>Mycosphaerellales</taxon>
        <taxon>Teratosphaeriaceae</taxon>
        <taxon>Neohortaea</taxon>
    </lineage>
</organism>
<evidence type="ECO:0000256" key="5">
    <source>
        <dbReference type="SAM" id="Phobius"/>
    </source>
</evidence>
<dbReference type="PROSITE" id="PS50850">
    <property type="entry name" value="MFS"/>
    <property type="match status" value="1"/>
</dbReference>
<evidence type="ECO:0000256" key="3">
    <source>
        <dbReference type="ARBA" id="ARBA00022989"/>
    </source>
</evidence>
<feature type="transmembrane region" description="Helical" evidence="5">
    <location>
        <begin position="291"/>
        <end position="311"/>
    </location>
</feature>
<dbReference type="InterPro" id="IPR036259">
    <property type="entry name" value="MFS_trans_sf"/>
</dbReference>
<dbReference type="RefSeq" id="XP_033590390.1">
    <property type="nucleotide sequence ID" value="XM_033733145.1"/>
</dbReference>
<sequence>MAGTQPNKPDRRGSVISSHEYDPLLPAGLEPSVYKTLSRTSEVVADAAAAEDGAQARPAPSAGVYATLSVLLLGVFVSQTDQSFVLATYGAVSSEFDDLDAGSWLVTAYILAQCVAQPLYGRLSEIFGRKACLQTAYLLFTIGTAMSGVGRSMGEVIAGRAVQGAGGAGMVSMVSIIITDLVPLHEVATMWGYVNILQTTGRSCGGVIGGFLTQTLGWRWAFLIQCPPVLLGILLVQWQLKLPNKHDEAEQTKWEKLKRVDFIGATFLCFTIFAACFVIDTGGQKLAWNSPTLIGIMAGGAVSALLFVISANRTPEPIFPLRLIAHYDLATNYLIIVLQCIIQMSLMISVPLFFQATKLATTGEAGAYLIPAFVGNATGGLVSGFWIRRTGRFKWPTVTAPVLSIICMLLCLTWNSHTNIFQSLFILPGGFAMGMISSSAFVAIASAVPDEIAIAGSGMYLFFNVGAITGASAGAAVYQTRLKQALGTALQDVDHGTQIRKRLMENISYLRNLDPKLRDLVMPAYVESFHSVQVLGLSCAAASLVVAVFSRGGRLIKDTSAPQVAVD</sequence>
<feature type="transmembrane region" description="Helical" evidence="5">
    <location>
        <begin position="460"/>
        <end position="478"/>
    </location>
</feature>
<dbReference type="GO" id="GO:0015174">
    <property type="term" value="F:basic amino acid transmembrane transporter activity"/>
    <property type="evidence" value="ECO:0007669"/>
    <property type="project" value="TreeGrafter"/>
</dbReference>
<feature type="transmembrane region" description="Helical" evidence="5">
    <location>
        <begin position="260"/>
        <end position="279"/>
    </location>
</feature>
<evidence type="ECO:0000313" key="7">
    <source>
        <dbReference type="EMBL" id="KAF2483820.1"/>
    </source>
</evidence>
<accession>A0A6A6PUP4</accession>
<dbReference type="EMBL" id="MU001634">
    <property type="protein sequence ID" value="KAF2483820.1"/>
    <property type="molecule type" value="Genomic_DNA"/>
</dbReference>
<dbReference type="GeneID" id="54474147"/>
<comment type="subcellular location">
    <subcellularLocation>
        <location evidence="1">Membrane</location>
        <topology evidence="1">Multi-pass membrane protein</topology>
    </subcellularLocation>
</comment>
<feature type="transmembrane region" description="Helical" evidence="5">
    <location>
        <begin position="393"/>
        <end position="412"/>
    </location>
</feature>
<dbReference type="Pfam" id="PF07690">
    <property type="entry name" value="MFS_1"/>
    <property type="match status" value="1"/>
</dbReference>
<feature type="transmembrane region" description="Helical" evidence="5">
    <location>
        <begin position="220"/>
        <end position="240"/>
    </location>
</feature>
<dbReference type="AlphaFoldDB" id="A0A6A6PUP4"/>
<name>A0A6A6PUP4_9PEZI</name>
<evidence type="ECO:0000256" key="1">
    <source>
        <dbReference type="ARBA" id="ARBA00004141"/>
    </source>
</evidence>
<dbReference type="GO" id="GO:0000329">
    <property type="term" value="C:fungal-type vacuole membrane"/>
    <property type="evidence" value="ECO:0007669"/>
    <property type="project" value="TreeGrafter"/>
</dbReference>
<dbReference type="Proteomes" id="UP000799767">
    <property type="component" value="Unassembled WGS sequence"/>
</dbReference>
<gene>
    <name evidence="7" type="ORF">BDY17DRAFT_294488</name>
</gene>